<dbReference type="EMBL" id="QKWW01000035">
    <property type="protein sequence ID" value="PZT55146.1"/>
    <property type="molecule type" value="Genomic_DNA"/>
</dbReference>
<proteinExistence type="predicted"/>
<evidence type="ECO:0000313" key="2">
    <source>
        <dbReference type="Proteomes" id="UP000249204"/>
    </source>
</evidence>
<dbReference type="AlphaFoldDB" id="A0A2W6PAQ4"/>
<name>A0A2W6PAQ4_9BACL</name>
<organism evidence="1 2">
    <name type="scientific">Paenibacillus silvae</name>
    <dbReference type="NCBI Taxonomy" id="1325358"/>
    <lineage>
        <taxon>Bacteria</taxon>
        <taxon>Bacillati</taxon>
        <taxon>Bacillota</taxon>
        <taxon>Bacilli</taxon>
        <taxon>Bacillales</taxon>
        <taxon>Paenibacillaceae</taxon>
        <taxon>Paenibacillus</taxon>
    </lineage>
</organism>
<reference evidence="1 2" key="1">
    <citation type="submission" date="2018-06" db="EMBL/GenBank/DDBJ databases">
        <title>Isolation of heavy metals resistant Paenibacillus silvae NC2 from Gold-Copper mine in ZiJin, China.</title>
        <authorList>
            <person name="Xu J."/>
            <person name="Mazhar H.S."/>
            <person name="Rensing C."/>
        </authorList>
    </citation>
    <scope>NUCLEOTIDE SEQUENCE [LARGE SCALE GENOMIC DNA]</scope>
    <source>
        <strain evidence="1 2">NC2</strain>
    </source>
</reference>
<dbReference type="Proteomes" id="UP000249204">
    <property type="component" value="Unassembled WGS sequence"/>
</dbReference>
<gene>
    <name evidence="1" type="ORF">DN757_13395</name>
</gene>
<sequence length="84" mass="9059">MEHTETIEGADHAEHIECMKTIEVMGDLLVCLGTVGNFVGICLKSWDVGPVSGMESCAALGYLVLCAPNANDSERAYSAYFRCN</sequence>
<comment type="caution">
    <text evidence="1">The sequence shown here is derived from an EMBL/GenBank/DDBJ whole genome shotgun (WGS) entry which is preliminary data.</text>
</comment>
<accession>A0A2W6PAQ4</accession>
<protein>
    <submittedName>
        <fullName evidence="1">Uncharacterized protein</fullName>
    </submittedName>
</protein>
<evidence type="ECO:0000313" key="1">
    <source>
        <dbReference type="EMBL" id="PZT55146.1"/>
    </source>
</evidence>